<dbReference type="SUPFAM" id="SSF51011">
    <property type="entry name" value="Glycosyl hydrolase domain"/>
    <property type="match status" value="1"/>
</dbReference>
<comment type="catalytic activity">
    <reaction evidence="1">
        <text>Hydrolysis of terminal non-reducing alpha-L-arabinofuranoside residues in alpha-L-arabinosides.</text>
        <dbReference type="EC" id="3.2.1.55"/>
    </reaction>
</comment>
<keyword evidence="5 8" id="KW-0732">Signal</keyword>
<evidence type="ECO:0000256" key="7">
    <source>
        <dbReference type="ARBA" id="ARBA00023180"/>
    </source>
</evidence>
<evidence type="ECO:0000256" key="4">
    <source>
        <dbReference type="ARBA" id="ARBA00012670"/>
    </source>
</evidence>
<feature type="chain" id="PRO_5042144758" description="non-reducing end alpha-L-arabinofuranosidase" evidence="8">
    <location>
        <begin position="19"/>
        <end position="642"/>
    </location>
</feature>
<dbReference type="InterPro" id="IPR017853">
    <property type="entry name" value="GH"/>
</dbReference>
<evidence type="ECO:0000313" key="11">
    <source>
        <dbReference type="Proteomes" id="UP001265746"/>
    </source>
</evidence>
<evidence type="ECO:0000256" key="2">
    <source>
        <dbReference type="ARBA" id="ARBA00004834"/>
    </source>
</evidence>
<dbReference type="Pfam" id="PF22848">
    <property type="entry name" value="ASD1_dom"/>
    <property type="match status" value="1"/>
</dbReference>
<dbReference type="InterPro" id="IPR055235">
    <property type="entry name" value="ASD1_cat"/>
</dbReference>
<keyword evidence="11" id="KW-1185">Reference proteome</keyword>
<dbReference type="AlphaFoldDB" id="A0AAD9S845"/>
<evidence type="ECO:0000256" key="3">
    <source>
        <dbReference type="ARBA" id="ARBA00007186"/>
    </source>
</evidence>
<evidence type="ECO:0000256" key="5">
    <source>
        <dbReference type="ARBA" id="ARBA00022729"/>
    </source>
</evidence>
<evidence type="ECO:0000256" key="6">
    <source>
        <dbReference type="ARBA" id="ARBA00022801"/>
    </source>
</evidence>
<comment type="pathway">
    <text evidence="2">Glycan metabolism; L-arabinan degradation.</text>
</comment>
<feature type="domain" description="Alpha-L-arabinofuranosidase C-terminal" evidence="9">
    <location>
        <begin position="438"/>
        <end position="634"/>
    </location>
</feature>
<dbReference type="EC" id="3.2.1.55" evidence="4"/>
<dbReference type="PANTHER" id="PTHR31776:SF0">
    <property type="entry name" value="ALPHA-L-ARABINOFURANOSIDASE 1"/>
    <property type="match status" value="1"/>
</dbReference>
<dbReference type="SUPFAM" id="SSF51445">
    <property type="entry name" value="(Trans)glycosidases"/>
    <property type="match status" value="1"/>
</dbReference>
<sequence>MAPLSILSLPLLVRAVSAVTLSVASSGGNETSGYQYGLMFEDINHSGDGGIYAELIQNRAFQGSDLHPSTLDPWTAAGSASIALDNSSSPLSSALPTSIQVTASADGTVGIKNPGWWGIDVKAANTYSGSFYALGSYQGNFTASLVSDITNETLASATVASSSVANTWIEHSFELQPSADASNSNNSFLLTYEAASGDVLNFNLISLFPPTYKDTPNGNREDLMEALAGLNAKYFRIPGGNNIEGESAGLQWNWTKTVGNLTERPGRPGDWGYENTDGLGLVEYMLWCQDLGLEPVLAIFAGYWLDETAASEAELQQYVDSALNELEFLMGDSSTTWGAQRIALGFTEPFPIRYVEIGNEDGLSTVGLSTYSSYRFNDFYNAITAAYPNILVFSSNTDYVYKSSGQDYHQYTLPDHFVSQFNYFDNFANSSGHPIMVGEFAVVQNNTGNAADGTNWSNPKNLWPYWIGSVSEAIFLIGTERNADRVWGVSYAPLLQNLNSYEWSPDLISYTADPSQTVLSTSYEVLKLFGNNVFTSTLPADETSGAAFGPAYWVAGVDNATSTYYLKAAVYNSTADVDFDVSFEGLSSGSATLTVLTAPDGYSHNEIDSEAVTTTTSTVSAVDGVFSFSLPELSVAVLAAKA</sequence>
<evidence type="ECO:0000259" key="9">
    <source>
        <dbReference type="SMART" id="SM00813"/>
    </source>
</evidence>
<gene>
    <name evidence="10" type="ORF">N8I77_010352</name>
</gene>
<feature type="signal peptide" evidence="8">
    <location>
        <begin position="1"/>
        <end position="18"/>
    </location>
</feature>
<evidence type="ECO:0000256" key="8">
    <source>
        <dbReference type="SAM" id="SignalP"/>
    </source>
</evidence>
<dbReference type="Gene3D" id="3.20.20.80">
    <property type="entry name" value="Glycosidases"/>
    <property type="match status" value="1"/>
</dbReference>
<protein>
    <recommendedName>
        <fullName evidence="4">non-reducing end alpha-L-arabinofuranosidase</fullName>
        <ecNumber evidence="4">3.2.1.55</ecNumber>
    </recommendedName>
</protein>
<keyword evidence="7" id="KW-0325">Glycoprotein</keyword>
<proteinExistence type="inferred from homology"/>
<dbReference type="Pfam" id="PF06964">
    <property type="entry name" value="Alpha-L-AF_C"/>
    <property type="match status" value="1"/>
</dbReference>
<dbReference type="InterPro" id="IPR051563">
    <property type="entry name" value="Glycosyl_Hydrolase_51"/>
</dbReference>
<organism evidence="10 11">
    <name type="scientific">Phomopsis amygdali</name>
    <name type="common">Fusicoccum amygdali</name>
    <dbReference type="NCBI Taxonomy" id="1214568"/>
    <lineage>
        <taxon>Eukaryota</taxon>
        <taxon>Fungi</taxon>
        <taxon>Dikarya</taxon>
        <taxon>Ascomycota</taxon>
        <taxon>Pezizomycotina</taxon>
        <taxon>Sordariomycetes</taxon>
        <taxon>Sordariomycetidae</taxon>
        <taxon>Diaporthales</taxon>
        <taxon>Diaporthaceae</taxon>
        <taxon>Diaporthe</taxon>
    </lineage>
</organism>
<dbReference type="PANTHER" id="PTHR31776">
    <property type="entry name" value="ALPHA-L-ARABINOFURANOSIDASE 1"/>
    <property type="match status" value="1"/>
</dbReference>
<evidence type="ECO:0000313" key="10">
    <source>
        <dbReference type="EMBL" id="KAK2600846.1"/>
    </source>
</evidence>
<comment type="caution">
    <text evidence="10">The sequence shown here is derived from an EMBL/GenBank/DDBJ whole genome shotgun (WGS) entry which is preliminary data.</text>
</comment>
<reference evidence="10" key="1">
    <citation type="submission" date="2023-06" db="EMBL/GenBank/DDBJ databases">
        <authorList>
            <person name="Noh H."/>
        </authorList>
    </citation>
    <scope>NUCLEOTIDE SEQUENCE</scope>
    <source>
        <strain evidence="10">DUCC20226</strain>
    </source>
</reference>
<dbReference type="EMBL" id="JAUJFL010000006">
    <property type="protein sequence ID" value="KAK2600846.1"/>
    <property type="molecule type" value="Genomic_DNA"/>
</dbReference>
<dbReference type="GO" id="GO:0046373">
    <property type="term" value="P:L-arabinose metabolic process"/>
    <property type="evidence" value="ECO:0007669"/>
    <property type="project" value="InterPro"/>
</dbReference>
<evidence type="ECO:0000256" key="1">
    <source>
        <dbReference type="ARBA" id="ARBA00001462"/>
    </source>
</evidence>
<dbReference type="GO" id="GO:0046556">
    <property type="term" value="F:alpha-L-arabinofuranosidase activity"/>
    <property type="evidence" value="ECO:0007669"/>
    <property type="project" value="UniProtKB-EC"/>
</dbReference>
<comment type="similarity">
    <text evidence="3">Belongs to the glycosyl hydrolase 51 family.</text>
</comment>
<dbReference type="SMART" id="SM00813">
    <property type="entry name" value="Alpha-L-AF_C"/>
    <property type="match status" value="1"/>
</dbReference>
<dbReference type="InterPro" id="IPR010720">
    <property type="entry name" value="Alpha-L-AF_C"/>
</dbReference>
<dbReference type="InterPro" id="IPR013780">
    <property type="entry name" value="Glyco_hydro_b"/>
</dbReference>
<dbReference type="Gene3D" id="2.60.40.1180">
    <property type="entry name" value="Golgi alpha-mannosidase II"/>
    <property type="match status" value="1"/>
</dbReference>
<name>A0AAD9S845_PHOAM</name>
<accession>A0AAD9S845</accession>
<keyword evidence="6" id="KW-0378">Hydrolase</keyword>
<dbReference type="Proteomes" id="UP001265746">
    <property type="component" value="Unassembled WGS sequence"/>
</dbReference>